<dbReference type="Proteomes" id="UP000789572">
    <property type="component" value="Unassembled WGS sequence"/>
</dbReference>
<evidence type="ECO:0000313" key="2">
    <source>
        <dbReference type="Proteomes" id="UP000789572"/>
    </source>
</evidence>
<dbReference type="OrthoDB" id="2410986at2759"/>
<protein>
    <submittedName>
        <fullName evidence="1">8179_t:CDS:1</fullName>
    </submittedName>
</protein>
<organism evidence="1 2">
    <name type="scientific">Paraglomus occultum</name>
    <dbReference type="NCBI Taxonomy" id="144539"/>
    <lineage>
        <taxon>Eukaryota</taxon>
        <taxon>Fungi</taxon>
        <taxon>Fungi incertae sedis</taxon>
        <taxon>Mucoromycota</taxon>
        <taxon>Glomeromycotina</taxon>
        <taxon>Glomeromycetes</taxon>
        <taxon>Paraglomerales</taxon>
        <taxon>Paraglomeraceae</taxon>
        <taxon>Paraglomus</taxon>
    </lineage>
</organism>
<dbReference type="AlphaFoldDB" id="A0A9N9G050"/>
<gene>
    <name evidence="1" type="ORF">POCULU_LOCUS5938</name>
</gene>
<keyword evidence="2" id="KW-1185">Reference proteome</keyword>
<name>A0A9N9G050_9GLOM</name>
<dbReference type="EMBL" id="CAJVPJ010000996">
    <property type="protein sequence ID" value="CAG8569863.1"/>
    <property type="molecule type" value="Genomic_DNA"/>
</dbReference>
<accession>A0A9N9G050</accession>
<proteinExistence type="predicted"/>
<reference evidence="1" key="1">
    <citation type="submission" date="2021-06" db="EMBL/GenBank/DDBJ databases">
        <authorList>
            <person name="Kallberg Y."/>
            <person name="Tangrot J."/>
            <person name="Rosling A."/>
        </authorList>
    </citation>
    <scope>NUCLEOTIDE SEQUENCE</scope>
    <source>
        <strain evidence="1">IA702</strain>
    </source>
</reference>
<sequence>MKNEKYQELLRKLFDELETRIATTFIDFLRGHEKYLFLASAVYPFKSQIKIAPERTIEGKNGQGNLDYGMESHRTGRIIGLVEVKKDDFKQQTESSLTCRKRKTNEIEDEHDVGKLYQMLKNGSWNVR</sequence>
<evidence type="ECO:0000313" key="1">
    <source>
        <dbReference type="EMBL" id="CAG8569863.1"/>
    </source>
</evidence>
<comment type="caution">
    <text evidence="1">The sequence shown here is derived from an EMBL/GenBank/DDBJ whole genome shotgun (WGS) entry which is preliminary data.</text>
</comment>